<evidence type="ECO:0000256" key="2">
    <source>
        <dbReference type="ARBA" id="ARBA00022676"/>
    </source>
</evidence>
<name>A0ABP0ZQS9_9ASCO</name>
<dbReference type="Gene3D" id="3.90.550.10">
    <property type="entry name" value="Spore Coat Polysaccharide Biosynthesis Protein SpsA, Chain A"/>
    <property type="match status" value="1"/>
</dbReference>
<evidence type="ECO:0000313" key="6">
    <source>
        <dbReference type="Proteomes" id="UP001497383"/>
    </source>
</evidence>
<accession>A0ABP0ZQS9</accession>
<sequence length="436" mass="49796">MVHNKKAFRPRHGNNNHSFLPLPATFSRINQRKKFPVVLIGALLIWFFFNPFTFFSSLFTKPTIRSYSPPHPYSSDQLIETQSRFIYPPVEHADSLKQLGISKLVLQFTQAGSDKTELKPLAVMDDPDVNVQKAKEEEQNAKDILMNAKNHFKNQDKVVYRPKSLANYPDVVIVTAIDFNKYSLDGLTKIVQNRVDYAYHQKYGVYVRWAAEFIPQLGSMGALNEEQKAKWVRLFCLQAARLAFPHTKWFWYLDENALLMDMSISIDKILLSPESLNKQMLRDQPLIPPHGLIKTYKSTKAEGIKLIVTQSDKMIETNSFFVKNDAFGKALIEIWSDPLYKNYPSFPHGPDSALTHMLQWHPFVLSKTAIVRAKLIAASHDTTTTTNNNNNNKNVAKSETYENGDLVAQWSSCKGSEECEAILNVYSGKKSKNEKV</sequence>
<dbReference type="PANTHER" id="PTHR31306:SF10">
    <property type="entry name" value="ALPHA-1,6-MANNOSYLTRANSFERASE MNN11-RELATED"/>
    <property type="match status" value="1"/>
</dbReference>
<protein>
    <submittedName>
        <fullName evidence="5">Uncharacterized protein</fullName>
    </submittedName>
</protein>
<dbReference type="InterPro" id="IPR029044">
    <property type="entry name" value="Nucleotide-diphossugar_trans"/>
</dbReference>
<reference evidence="5 6" key="1">
    <citation type="submission" date="2024-03" db="EMBL/GenBank/DDBJ databases">
        <authorList>
            <person name="Brejova B."/>
        </authorList>
    </citation>
    <scope>NUCLEOTIDE SEQUENCE [LARGE SCALE GENOMIC DNA]</scope>
    <source>
        <strain evidence="5 6">CBS 14171</strain>
    </source>
</reference>
<feature type="transmembrane region" description="Helical" evidence="4">
    <location>
        <begin position="37"/>
        <end position="59"/>
    </location>
</feature>
<dbReference type="Proteomes" id="UP001497383">
    <property type="component" value="Chromosome 3"/>
</dbReference>
<keyword evidence="3" id="KW-0808">Transferase</keyword>
<keyword evidence="4" id="KW-1133">Transmembrane helix</keyword>
<comment type="similarity">
    <text evidence="1">Belongs to the glycosyltransferase 34 family.</text>
</comment>
<keyword evidence="2" id="KW-0328">Glycosyltransferase</keyword>
<organism evidence="5 6">
    <name type="scientific">Lodderomyces beijingensis</name>
    <dbReference type="NCBI Taxonomy" id="1775926"/>
    <lineage>
        <taxon>Eukaryota</taxon>
        <taxon>Fungi</taxon>
        <taxon>Dikarya</taxon>
        <taxon>Ascomycota</taxon>
        <taxon>Saccharomycotina</taxon>
        <taxon>Pichiomycetes</taxon>
        <taxon>Debaryomycetaceae</taxon>
        <taxon>Candida/Lodderomyces clade</taxon>
        <taxon>Lodderomyces</taxon>
    </lineage>
</organism>
<evidence type="ECO:0000256" key="1">
    <source>
        <dbReference type="ARBA" id="ARBA00005664"/>
    </source>
</evidence>
<dbReference type="GeneID" id="92207985"/>
<dbReference type="RefSeq" id="XP_066829727.1">
    <property type="nucleotide sequence ID" value="XM_066972826.1"/>
</dbReference>
<dbReference type="PANTHER" id="PTHR31306">
    <property type="entry name" value="ALPHA-1,6-MANNOSYLTRANSFERASE MNN11-RELATED"/>
    <property type="match status" value="1"/>
</dbReference>
<keyword evidence="6" id="KW-1185">Reference proteome</keyword>
<evidence type="ECO:0000313" key="5">
    <source>
        <dbReference type="EMBL" id="CAK9438565.1"/>
    </source>
</evidence>
<evidence type="ECO:0000256" key="3">
    <source>
        <dbReference type="ARBA" id="ARBA00022679"/>
    </source>
</evidence>
<keyword evidence="4" id="KW-0472">Membrane</keyword>
<evidence type="ECO:0000256" key="4">
    <source>
        <dbReference type="SAM" id="Phobius"/>
    </source>
</evidence>
<gene>
    <name evidence="5" type="ORF">LODBEIA_P27890</name>
</gene>
<dbReference type="Pfam" id="PF05637">
    <property type="entry name" value="Glyco_transf_34"/>
    <property type="match status" value="1"/>
</dbReference>
<proteinExistence type="inferred from homology"/>
<dbReference type="EMBL" id="OZ022407">
    <property type="protein sequence ID" value="CAK9438565.1"/>
    <property type="molecule type" value="Genomic_DNA"/>
</dbReference>
<keyword evidence="4" id="KW-0812">Transmembrane</keyword>
<dbReference type="InterPro" id="IPR008630">
    <property type="entry name" value="Glyco_trans_34"/>
</dbReference>